<accession>A0A9N9JZR7</accession>
<gene>
    <name evidence="2" type="ORF">RFULGI_LOCUS18038</name>
</gene>
<name>A0A9N9JZR7_9GLOM</name>
<dbReference type="AlphaFoldDB" id="A0A9N9JZR7"/>
<sequence length="290" mass="34043">ILECDLVVNLNDVFKKNETNEKNVKDEKDEKKDKKDKKDEKVEKNEKVEKVEKVEKDKDDEKDEKNEKDKDDEKDEKNKKNKKDEKNGINANLIRIYGDVVHLSKNNTKHPDNHLDNHPENRSDNHPNNLEINLSNFRCVILIVARRFEIEQGCQITINYRKGAYFQLFIYAKEMPTKLVFTVKNKEKDKNCQLLINASKDSEKNKFQIDSSMKICRLISLHIRETNENLEEKLIEDFEKKILSSKIGSLTFFHSKGKDKNSKEKLIERLENPNSKMHSLLSSLGKNLEL</sequence>
<feature type="compositionally biased region" description="Basic and acidic residues" evidence="1">
    <location>
        <begin position="109"/>
        <end position="125"/>
    </location>
</feature>
<evidence type="ECO:0000313" key="2">
    <source>
        <dbReference type="EMBL" id="CAG8804048.1"/>
    </source>
</evidence>
<evidence type="ECO:0000256" key="1">
    <source>
        <dbReference type="SAM" id="MobiDB-lite"/>
    </source>
</evidence>
<protein>
    <submittedName>
        <fullName evidence="2">15427_t:CDS:1</fullName>
    </submittedName>
</protein>
<proteinExistence type="predicted"/>
<feature type="non-terminal residue" evidence="2">
    <location>
        <position position="1"/>
    </location>
</feature>
<feature type="region of interest" description="Disordered" evidence="1">
    <location>
        <begin position="14"/>
        <end position="86"/>
    </location>
</feature>
<dbReference type="EMBL" id="CAJVPZ010075652">
    <property type="protein sequence ID" value="CAG8804048.1"/>
    <property type="molecule type" value="Genomic_DNA"/>
</dbReference>
<organism evidence="2 3">
    <name type="scientific">Racocetra fulgida</name>
    <dbReference type="NCBI Taxonomy" id="60492"/>
    <lineage>
        <taxon>Eukaryota</taxon>
        <taxon>Fungi</taxon>
        <taxon>Fungi incertae sedis</taxon>
        <taxon>Mucoromycota</taxon>
        <taxon>Glomeromycotina</taxon>
        <taxon>Glomeromycetes</taxon>
        <taxon>Diversisporales</taxon>
        <taxon>Gigasporaceae</taxon>
        <taxon>Racocetra</taxon>
    </lineage>
</organism>
<reference evidence="2" key="1">
    <citation type="submission" date="2021-06" db="EMBL/GenBank/DDBJ databases">
        <authorList>
            <person name="Kallberg Y."/>
            <person name="Tangrot J."/>
            <person name="Rosling A."/>
        </authorList>
    </citation>
    <scope>NUCLEOTIDE SEQUENCE</scope>
    <source>
        <strain evidence="2">IN212</strain>
    </source>
</reference>
<dbReference type="Proteomes" id="UP000789396">
    <property type="component" value="Unassembled WGS sequence"/>
</dbReference>
<keyword evidence="3" id="KW-1185">Reference proteome</keyword>
<feature type="non-terminal residue" evidence="2">
    <location>
        <position position="290"/>
    </location>
</feature>
<feature type="region of interest" description="Disordered" evidence="1">
    <location>
        <begin position="104"/>
        <end position="129"/>
    </location>
</feature>
<evidence type="ECO:0000313" key="3">
    <source>
        <dbReference type="Proteomes" id="UP000789396"/>
    </source>
</evidence>
<comment type="caution">
    <text evidence="2">The sequence shown here is derived from an EMBL/GenBank/DDBJ whole genome shotgun (WGS) entry which is preliminary data.</text>
</comment>